<proteinExistence type="predicted"/>
<reference evidence="2" key="1">
    <citation type="submission" date="2016-04" db="EMBL/GenBank/DDBJ databases">
        <authorList>
            <person name="Nguyen H.D."/>
            <person name="Samba Siva P."/>
            <person name="Cullis J."/>
            <person name="Levesque C.A."/>
            <person name="Hambleton S."/>
        </authorList>
    </citation>
    <scope>NUCLEOTIDE SEQUENCE</scope>
    <source>
        <strain evidence="2">DAOMC 236416</strain>
    </source>
</reference>
<feature type="compositionally biased region" description="Polar residues" evidence="1">
    <location>
        <begin position="175"/>
        <end position="204"/>
    </location>
</feature>
<dbReference type="Proteomes" id="UP000077521">
    <property type="component" value="Unassembled WGS sequence"/>
</dbReference>
<gene>
    <name evidence="2" type="ORF">A4X13_0g9123</name>
</gene>
<feature type="compositionally biased region" description="Polar residues" evidence="1">
    <location>
        <begin position="103"/>
        <end position="117"/>
    </location>
</feature>
<dbReference type="AlphaFoldDB" id="A0A8T8SBM6"/>
<feature type="compositionally biased region" description="Low complexity" evidence="1">
    <location>
        <begin position="118"/>
        <end position="127"/>
    </location>
</feature>
<reference evidence="2" key="2">
    <citation type="journal article" date="2019" name="IMA Fungus">
        <title>Genome sequencing and comparison of five Tilletia species to identify candidate genes for the detection of regulated species infecting wheat.</title>
        <authorList>
            <person name="Nguyen H.D.T."/>
            <person name="Sultana T."/>
            <person name="Kesanakurti P."/>
            <person name="Hambleton S."/>
        </authorList>
    </citation>
    <scope>NUCLEOTIDE SEQUENCE</scope>
    <source>
        <strain evidence="2">DAOMC 236416</strain>
    </source>
</reference>
<evidence type="ECO:0000313" key="3">
    <source>
        <dbReference type="Proteomes" id="UP000077521"/>
    </source>
</evidence>
<feature type="non-terminal residue" evidence="2">
    <location>
        <position position="1"/>
    </location>
</feature>
<feature type="compositionally biased region" description="Basic and acidic residues" evidence="1">
    <location>
        <begin position="160"/>
        <end position="171"/>
    </location>
</feature>
<evidence type="ECO:0000256" key="1">
    <source>
        <dbReference type="SAM" id="MobiDB-lite"/>
    </source>
</evidence>
<organism evidence="2 3">
    <name type="scientific">Tilletia indica</name>
    <dbReference type="NCBI Taxonomy" id="43049"/>
    <lineage>
        <taxon>Eukaryota</taxon>
        <taxon>Fungi</taxon>
        <taxon>Dikarya</taxon>
        <taxon>Basidiomycota</taxon>
        <taxon>Ustilaginomycotina</taxon>
        <taxon>Exobasidiomycetes</taxon>
        <taxon>Tilletiales</taxon>
        <taxon>Tilletiaceae</taxon>
        <taxon>Tilletia</taxon>
    </lineage>
</organism>
<dbReference type="EMBL" id="LWDF02002177">
    <property type="protein sequence ID" value="KAE8236528.1"/>
    <property type="molecule type" value="Genomic_DNA"/>
</dbReference>
<feature type="region of interest" description="Disordered" evidence="1">
    <location>
        <begin position="147"/>
        <end position="206"/>
    </location>
</feature>
<feature type="region of interest" description="Disordered" evidence="1">
    <location>
        <begin position="103"/>
        <end position="127"/>
    </location>
</feature>
<protein>
    <submittedName>
        <fullName evidence="2">Uncharacterized protein</fullName>
    </submittedName>
</protein>
<evidence type="ECO:0000313" key="2">
    <source>
        <dbReference type="EMBL" id="KAE8236528.1"/>
    </source>
</evidence>
<keyword evidence="3" id="KW-1185">Reference proteome</keyword>
<name>A0A8T8SBM6_9BASI</name>
<sequence length="328" mass="35461">SDLPALSQTAERGSTGRLTNGFIAILESNVASTVSTVTRTVTKIVLDLPTPRFRQDRDEALVSMPAQLGYSRSKSPAVKISDPSVLSTQSSVNTKLEEANLSKTSLADSTLPKTSNETIRTASASSTLRSSTFATGALAKNRTIAQVVDTEETARPAPRSRIETEEDRRLESSAVEMSSTPTDPTTLNHGPGHCSSQNTMSNSPAEDDLDSLARNLLIAEVHKKQGVAPARVAWVQRIFEDNRTLAPVLARALCISLEHLDQILKQPLTQDQRSLAYQLNILCAGCARVPAQVLCTGCQVIYKRYDLFHFRDPNEGGIGGGGGRFQRV</sequence>
<accession>A0A8T8SBM6</accession>
<comment type="caution">
    <text evidence="2">The sequence shown here is derived from an EMBL/GenBank/DDBJ whole genome shotgun (WGS) entry which is preliminary data.</text>
</comment>